<evidence type="ECO:0000313" key="2">
    <source>
        <dbReference type="EMBL" id="MBP1848798.1"/>
    </source>
</evidence>
<organism evidence="2 3">
    <name type="scientific">Rhizobium halophytocola</name>
    <dbReference type="NCBI Taxonomy" id="735519"/>
    <lineage>
        <taxon>Bacteria</taxon>
        <taxon>Pseudomonadati</taxon>
        <taxon>Pseudomonadota</taxon>
        <taxon>Alphaproteobacteria</taxon>
        <taxon>Hyphomicrobiales</taxon>
        <taxon>Rhizobiaceae</taxon>
        <taxon>Rhizobium/Agrobacterium group</taxon>
        <taxon>Rhizobium</taxon>
    </lineage>
</organism>
<comment type="caution">
    <text evidence="2">The sequence shown here is derived from an EMBL/GenBank/DDBJ whole genome shotgun (WGS) entry which is preliminary data.</text>
</comment>
<gene>
    <name evidence="2" type="ORF">J2Z17_000215</name>
</gene>
<sequence length="229" mass="24513">MRLPVLILTIAACLPPAGAKAQTAYQLLFRPGTLSSMEGATQAGVTLRPGDMIVYDSRHSQTPTEAALTEKVTLTLLTPTEADLRLERGARHRSLGRFPARVGNPMVMYFLEGVLKDISDETGGSPFYLRNRLKEALGKTVDAAAGSARFEGREIATRKVTMTPLIDAGERRKLGRFAGLEVTVITSNEVPGGYLSFVARAPKGERQGGAAYEASITLQPSPDAGAVVR</sequence>
<feature type="chain" id="PRO_5046778177" description="DUF3108 domain-containing protein" evidence="1">
    <location>
        <begin position="22"/>
        <end position="229"/>
    </location>
</feature>
<feature type="signal peptide" evidence="1">
    <location>
        <begin position="1"/>
        <end position="21"/>
    </location>
</feature>
<evidence type="ECO:0000256" key="1">
    <source>
        <dbReference type="SAM" id="SignalP"/>
    </source>
</evidence>
<evidence type="ECO:0000313" key="3">
    <source>
        <dbReference type="Proteomes" id="UP000759443"/>
    </source>
</evidence>
<evidence type="ECO:0008006" key="4">
    <source>
        <dbReference type="Google" id="ProtNLM"/>
    </source>
</evidence>
<accession>A0ABS4DSY1</accession>
<keyword evidence="3" id="KW-1185">Reference proteome</keyword>
<dbReference type="Proteomes" id="UP000759443">
    <property type="component" value="Unassembled WGS sequence"/>
</dbReference>
<dbReference type="RefSeq" id="WP_209941415.1">
    <property type="nucleotide sequence ID" value="NZ_JAGGJU010000001.1"/>
</dbReference>
<name>A0ABS4DSY1_9HYPH</name>
<reference evidence="2 3" key="1">
    <citation type="submission" date="2021-03" db="EMBL/GenBank/DDBJ databases">
        <title>Genomic Encyclopedia of Type Strains, Phase IV (KMG-IV): sequencing the most valuable type-strain genomes for metagenomic binning, comparative biology and taxonomic classification.</title>
        <authorList>
            <person name="Goeker M."/>
        </authorList>
    </citation>
    <scope>NUCLEOTIDE SEQUENCE [LARGE SCALE GENOMIC DNA]</scope>
    <source>
        <strain evidence="2 3">DSM 21600</strain>
    </source>
</reference>
<keyword evidence="1" id="KW-0732">Signal</keyword>
<dbReference type="EMBL" id="JAGGJU010000001">
    <property type="protein sequence ID" value="MBP1848798.1"/>
    <property type="molecule type" value="Genomic_DNA"/>
</dbReference>
<proteinExistence type="predicted"/>
<protein>
    <recommendedName>
        <fullName evidence="4">DUF3108 domain-containing protein</fullName>
    </recommendedName>
</protein>